<dbReference type="NCBIfam" id="NF010039">
    <property type="entry name" value="PRK13515.1"/>
    <property type="match status" value="1"/>
</dbReference>
<accession>A0A369WD40</accession>
<keyword evidence="1 4" id="KW-0436">Ligase</keyword>
<dbReference type="RefSeq" id="WP_114696291.1">
    <property type="nucleotide sequence ID" value="NZ_QQOH01000003.1"/>
</dbReference>
<proteinExistence type="inferred from homology"/>
<evidence type="ECO:0000256" key="1">
    <source>
        <dbReference type="ARBA" id="ARBA00022598"/>
    </source>
</evidence>
<dbReference type="InterPro" id="IPR011793">
    <property type="entry name" value="YbdK"/>
</dbReference>
<dbReference type="HAMAP" id="MF_01609">
    <property type="entry name" value="Glu_cys_ligase_2"/>
    <property type="match status" value="1"/>
</dbReference>
<dbReference type="AlphaFoldDB" id="A0A369WD40"/>
<evidence type="ECO:0000256" key="3">
    <source>
        <dbReference type="ARBA" id="ARBA00022840"/>
    </source>
</evidence>
<comment type="function">
    <text evidence="4">ATP-dependent carboxylate-amine ligase which exhibits weak glutamate--cysteine ligase activity.</text>
</comment>
<keyword evidence="2 4" id="KW-0547">Nucleotide-binding</keyword>
<keyword evidence="3 4" id="KW-0067">ATP-binding</keyword>
<dbReference type="GO" id="GO:0004357">
    <property type="term" value="F:glutamate-cysteine ligase activity"/>
    <property type="evidence" value="ECO:0007669"/>
    <property type="project" value="UniProtKB-EC"/>
</dbReference>
<evidence type="ECO:0000313" key="5">
    <source>
        <dbReference type="EMBL" id="RDE19948.1"/>
    </source>
</evidence>
<evidence type="ECO:0000256" key="2">
    <source>
        <dbReference type="ARBA" id="ARBA00022741"/>
    </source>
</evidence>
<dbReference type="OrthoDB" id="9769628at2"/>
<dbReference type="EC" id="6.3.2.2" evidence="4"/>
<keyword evidence="6" id="KW-1185">Reference proteome</keyword>
<dbReference type="InterPro" id="IPR014746">
    <property type="entry name" value="Gln_synth/guanido_kin_cat_dom"/>
</dbReference>
<dbReference type="EMBL" id="QQOH01000003">
    <property type="protein sequence ID" value="RDE19948.1"/>
    <property type="molecule type" value="Genomic_DNA"/>
</dbReference>
<comment type="catalytic activity">
    <reaction evidence="4">
        <text>L-cysteine + L-glutamate + ATP = gamma-L-glutamyl-L-cysteine + ADP + phosphate + H(+)</text>
        <dbReference type="Rhea" id="RHEA:13285"/>
        <dbReference type="ChEBI" id="CHEBI:15378"/>
        <dbReference type="ChEBI" id="CHEBI:29985"/>
        <dbReference type="ChEBI" id="CHEBI:30616"/>
        <dbReference type="ChEBI" id="CHEBI:35235"/>
        <dbReference type="ChEBI" id="CHEBI:43474"/>
        <dbReference type="ChEBI" id="CHEBI:58173"/>
        <dbReference type="ChEBI" id="CHEBI:456216"/>
        <dbReference type="EC" id="6.3.2.2"/>
    </reaction>
</comment>
<name>A0A369WD40_9GAMM</name>
<dbReference type="Gene3D" id="3.30.590.20">
    <property type="match status" value="1"/>
</dbReference>
<dbReference type="PANTHER" id="PTHR36510">
    <property type="entry name" value="GLUTAMATE--CYSTEINE LIGASE 2-RELATED"/>
    <property type="match status" value="1"/>
</dbReference>
<dbReference type="Proteomes" id="UP000253769">
    <property type="component" value="Unassembled WGS sequence"/>
</dbReference>
<reference evidence="5 6" key="1">
    <citation type="submission" date="2018-07" db="EMBL/GenBank/DDBJ databases">
        <title>Motiliproteus coralliicola sp. nov., a bacterium isolated from Coral.</title>
        <authorList>
            <person name="Wang G."/>
        </authorList>
    </citation>
    <scope>NUCLEOTIDE SEQUENCE [LARGE SCALE GENOMIC DNA]</scope>
    <source>
        <strain evidence="5 6">C34</strain>
    </source>
</reference>
<dbReference type="Pfam" id="PF04107">
    <property type="entry name" value="GCS2"/>
    <property type="match status" value="1"/>
</dbReference>
<dbReference type="GO" id="GO:0042398">
    <property type="term" value="P:modified amino acid biosynthetic process"/>
    <property type="evidence" value="ECO:0007669"/>
    <property type="project" value="InterPro"/>
</dbReference>
<dbReference type="InterPro" id="IPR050141">
    <property type="entry name" value="GCL_type2/YbdK_subfam"/>
</dbReference>
<evidence type="ECO:0000313" key="6">
    <source>
        <dbReference type="Proteomes" id="UP000253769"/>
    </source>
</evidence>
<dbReference type="GO" id="GO:0005524">
    <property type="term" value="F:ATP binding"/>
    <property type="evidence" value="ECO:0007669"/>
    <property type="project" value="UniProtKB-KW"/>
</dbReference>
<sequence>MSANSTTQAFTLGIEEEYLLVDRQTRQLASDPPEQLFRACAKVLPKMVTHEFLRAQIEVGTKVCGNIGEAREELIRLRQTVAGIADRYGLAIIAASSHPSAYWTDQQHTRLDRYDLLAEDLGAVVRRLLTCGMHVHVGIPDDDQRIDLMNQTVYFLPHLLALSTSSPFWGGDDTGLKSYRLSVFNELPRTGLPDRFSSWSDYQRHVNVLVEAGLIKDASMLWWDIRPSCRFPTLEMRVTDVCTRLEDALCIAALYLATLKMLNNLRQNNQRWREYAPMLIQENRWRAQRYGIDSGLIDFRLETKVDFAELVEQWIELVGEAADQLGCSDEIRHARQIIQQGTSAHCQTRTYQQARAEGADHPQALEAVIDWLIEETVHFT</sequence>
<organism evidence="5 6">
    <name type="scientific">Motiliproteus coralliicola</name>
    <dbReference type="NCBI Taxonomy" id="2283196"/>
    <lineage>
        <taxon>Bacteria</taxon>
        <taxon>Pseudomonadati</taxon>
        <taxon>Pseudomonadota</taxon>
        <taxon>Gammaproteobacteria</taxon>
        <taxon>Oceanospirillales</taxon>
        <taxon>Oceanospirillaceae</taxon>
        <taxon>Motiliproteus</taxon>
    </lineage>
</organism>
<dbReference type="PANTHER" id="PTHR36510:SF1">
    <property type="entry name" value="GLUTAMATE--CYSTEINE LIGASE 2-RELATED"/>
    <property type="match status" value="1"/>
</dbReference>
<dbReference type="NCBIfam" id="TIGR02050">
    <property type="entry name" value="gshA_cyan_rel"/>
    <property type="match status" value="1"/>
</dbReference>
<protein>
    <recommendedName>
        <fullName evidence="4">Putative glutamate--cysteine ligase 2</fullName>
        <ecNumber evidence="4">6.3.2.2</ecNumber>
    </recommendedName>
    <alternativeName>
        <fullName evidence="4">Gamma-glutamylcysteine synthetase 2</fullName>
        <shortName evidence="4">GCS 2</shortName>
        <shortName evidence="4">Gamma-GCS 2</shortName>
    </alternativeName>
</protein>
<dbReference type="InterPro" id="IPR006336">
    <property type="entry name" value="GCS2"/>
</dbReference>
<gene>
    <name evidence="5" type="ORF">DV711_13860</name>
</gene>
<comment type="caution">
    <text evidence="5">The sequence shown here is derived from an EMBL/GenBank/DDBJ whole genome shotgun (WGS) entry which is preliminary data.</text>
</comment>
<dbReference type="SUPFAM" id="SSF55931">
    <property type="entry name" value="Glutamine synthetase/guanido kinase"/>
    <property type="match status" value="1"/>
</dbReference>
<comment type="similarity">
    <text evidence="4">Belongs to the glutamate--cysteine ligase type 2 family. YbdK subfamily.</text>
</comment>
<evidence type="ECO:0000256" key="4">
    <source>
        <dbReference type="HAMAP-Rule" id="MF_01609"/>
    </source>
</evidence>